<proteinExistence type="predicted"/>
<feature type="compositionally biased region" description="Low complexity" evidence="1">
    <location>
        <begin position="817"/>
        <end position="840"/>
    </location>
</feature>
<keyword evidence="2" id="KW-1133">Transmembrane helix</keyword>
<comment type="caution">
    <text evidence="3">The sequence shown here is derived from an EMBL/GenBank/DDBJ whole genome shotgun (WGS) entry which is preliminary data.</text>
</comment>
<dbReference type="GO" id="GO:0016020">
    <property type="term" value="C:membrane"/>
    <property type="evidence" value="ECO:0007669"/>
    <property type="project" value="TreeGrafter"/>
</dbReference>
<dbReference type="Proteomes" id="UP001276659">
    <property type="component" value="Unassembled WGS sequence"/>
</dbReference>
<evidence type="ECO:0000313" key="4">
    <source>
        <dbReference type="Proteomes" id="UP001276659"/>
    </source>
</evidence>
<organism evidence="3 4">
    <name type="scientific">Lepraria neglecta</name>
    <dbReference type="NCBI Taxonomy" id="209136"/>
    <lineage>
        <taxon>Eukaryota</taxon>
        <taxon>Fungi</taxon>
        <taxon>Dikarya</taxon>
        <taxon>Ascomycota</taxon>
        <taxon>Pezizomycotina</taxon>
        <taxon>Lecanoromycetes</taxon>
        <taxon>OSLEUM clade</taxon>
        <taxon>Lecanoromycetidae</taxon>
        <taxon>Lecanorales</taxon>
        <taxon>Lecanorineae</taxon>
        <taxon>Stereocaulaceae</taxon>
        <taxon>Lepraria</taxon>
    </lineage>
</organism>
<dbReference type="PANTHER" id="PTHR21575">
    <property type="entry name" value="PROTEIN HID1"/>
    <property type="match status" value="1"/>
</dbReference>
<dbReference type="PANTHER" id="PTHR21575:SF12">
    <property type="entry name" value="PROTEIN HID1"/>
    <property type="match status" value="1"/>
</dbReference>
<dbReference type="EMBL" id="JASNWA010000008">
    <property type="protein sequence ID" value="KAK3171652.1"/>
    <property type="molecule type" value="Genomic_DNA"/>
</dbReference>
<dbReference type="Pfam" id="PF08058">
    <property type="entry name" value="NPCC"/>
    <property type="match status" value="1"/>
</dbReference>
<protein>
    <submittedName>
        <fullName evidence="3">Uncharacterized protein</fullName>
    </submittedName>
</protein>
<gene>
    <name evidence="3" type="ORF">OEA41_003736</name>
</gene>
<feature type="compositionally biased region" description="Polar residues" evidence="1">
    <location>
        <begin position="158"/>
        <end position="169"/>
    </location>
</feature>
<feature type="region of interest" description="Disordered" evidence="1">
    <location>
        <begin position="747"/>
        <end position="873"/>
    </location>
</feature>
<sequence>MATTTTPSTPQSQILRAPTSTPSPGSWRHPRFEEIARRQKANTFNDSNLCRIAWNGGALIALFVASSYPWFQALNQAAHPLATPILFLLCLLGLYNITTAFLPLVKTKDELADIPLTPTQRKLLGLDPNATPPLTPGTQYITPPRYPRSPTPRTISPANRTSGNLGTPLSRSPSFGREGIFKLSEPGAIPPSDPYWRGFWELPESTEDVFSLFSPVDVRRARDSSLPNIETLILALTTRLFTLRQHRSFPNPETAPEKHALNCIRVLTRMLPFLYEADHLEVWEDKFFWAKRKKKSKGQTAKPEVLFDESQREENQDPNPEVEEQFEDVRPLGEELVDTLIDMLFYVGFTLPYTERSRTRVTYAIWQKGLGSNTSMSSTSQLESNRTEILRLLLTLSSKSLYMPAHILPIKGVKAVTYITTCPDKQLVLSLLCSQLNTALNYNPATWRVPYDHVVYKDPKQILVSYCLQFLLVLVLYSIPEDRKGPPPKNYFRHFLGRLHRPQDFEFLAEGMTRTLNQPLQATSSYLPGSQKSLKWVSEMIMLFWETLQCNKRFRSFIIDTDRGHEFMTLIIFYAMEYKTDPSKQGVVRMCVFVLQTLSTEPNFGKLLNRDFESQETLPATIKLNEFRGTYTDFLITSIHTLITSSKGKLDAIYPSLLATINNIAPYIKHLNAQASSKLLHLFASMSSPSFLLANETNYSLLQSLLESMNAIIEHQYRENKVFIQGIFRYRKRFEALRSFTLESGQKEIERMKQRKKKEGSEPPNSPGRTSRNSSVDSIRSPHSARVPSLSNVPEEGGAFAIGDDDDSDDENQEMLPTPSQSSPSTHNSPSRNASISSSADEPLPTQLRGMSEKARGKLPAGQPSFSRQNSTTSLSSHAAALTSPFIGFDPTAHWIDSWLPTLPLHTILTLLSSPTPPKQLPPGLDPTPPRIHLFEWTPLSLGWYGSLLWGFIFASEMVVQKGTVGVWNGTAVRLFKVETVAAQGPSLMKPLGAVDAVGSRLVSGVASLGVGRRDTSASGGEGNGAGRGMSVRDV</sequence>
<dbReference type="GO" id="GO:0000138">
    <property type="term" value="C:Golgi trans cisterna"/>
    <property type="evidence" value="ECO:0007669"/>
    <property type="project" value="TreeGrafter"/>
</dbReference>
<feature type="region of interest" description="Disordered" evidence="1">
    <location>
        <begin position="300"/>
        <end position="326"/>
    </location>
</feature>
<feature type="transmembrane region" description="Helical" evidence="2">
    <location>
        <begin position="83"/>
        <end position="105"/>
    </location>
</feature>
<feature type="compositionally biased region" description="Acidic residues" evidence="1">
    <location>
        <begin position="803"/>
        <end position="813"/>
    </location>
</feature>
<feature type="compositionally biased region" description="Low complexity" evidence="1">
    <location>
        <begin position="1"/>
        <end position="13"/>
    </location>
</feature>
<dbReference type="AlphaFoldDB" id="A0AAD9Z8C1"/>
<feature type="region of interest" description="Disordered" evidence="1">
    <location>
        <begin position="1013"/>
        <end position="1035"/>
    </location>
</feature>
<feature type="region of interest" description="Disordered" evidence="1">
    <location>
        <begin position="1"/>
        <end position="29"/>
    </location>
</feature>
<dbReference type="InterPro" id="IPR026705">
    <property type="entry name" value="Hid-1/Ecm30"/>
</dbReference>
<reference evidence="3" key="1">
    <citation type="submission" date="2022-11" db="EMBL/GenBank/DDBJ databases">
        <title>Chromosomal genome sequence assembly and mating type (MAT) locus characterization of the leprose asexual lichenized fungus Lepraria neglecta (Nyl.) Erichsen.</title>
        <authorList>
            <person name="Allen J.L."/>
            <person name="Pfeffer B."/>
        </authorList>
    </citation>
    <scope>NUCLEOTIDE SEQUENCE</scope>
    <source>
        <strain evidence="3">Allen 5258</strain>
    </source>
</reference>
<keyword evidence="2" id="KW-0472">Membrane</keyword>
<evidence type="ECO:0000256" key="1">
    <source>
        <dbReference type="SAM" id="MobiDB-lite"/>
    </source>
</evidence>
<evidence type="ECO:0000313" key="3">
    <source>
        <dbReference type="EMBL" id="KAK3171652.1"/>
    </source>
</evidence>
<dbReference type="Pfam" id="PF12722">
    <property type="entry name" value="Hid1"/>
    <property type="match status" value="2"/>
</dbReference>
<feature type="region of interest" description="Disordered" evidence="1">
    <location>
        <begin position="123"/>
        <end position="169"/>
    </location>
</feature>
<evidence type="ECO:0000256" key="2">
    <source>
        <dbReference type="SAM" id="Phobius"/>
    </source>
</evidence>
<accession>A0AAD9Z8C1</accession>
<feature type="compositionally biased region" description="Polar residues" evidence="1">
    <location>
        <begin position="767"/>
        <end position="778"/>
    </location>
</feature>
<dbReference type="InterPro" id="IPR012578">
    <property type="entry name" value="Nucl_pore_cmplx"/>
</dbReference>
<feature type="transmembrane region" description="Helical" evidence="2">
    <location>
        <begin position="52"/>
        <end position="71"/>
    </location>
</feature>
<name>A0AAD9Z8C1_9LECA</name>
<keyword evidence="2" id="KW-0812">Transmembrane</keyword>
<keyword evidence="4" id="KW-1185">Reference proteome</keyword>
<dbReference type="GO" id="GO:0005797">
    <property type="term" value="C:Golgi medial cisterna"/>
    <property type="evidence" value="ECO:0007669"/>
    <property type="project" value="TreeGrafter"/>
</dbReference>